<dbReference type="Proteomes" id="UP000240527">
    <property type="component" value="Chromosome"/>
</dbReference>
<protein>
    <submittedName>
        <fullName evidence="2">PepSY domain-containing protein</fullName>
    </submittedName>
</protein>
<reference evidence="2 3" key="1">
    <citation type="journal article" date="2015" name="Biotechnol. Bioeng.">
        <title>Genome sequence and phenotypic characterization of Caulobacter segnis.</title>
        <authorList>
            <person name="Patel S."/>
            <person name="Fletcher B."/>
            <person name="Scott D.C."/>
            <person name="Ely B."/>
        </authorList>
    </citation>
    <scope>NUCLEOTIDE SEQUENCE [LARGE SCALE GENOMIC DNA]</scope>
    <source>
        <strain evidence="2 3">TK0059</strain>
    </source>
</reference>
<sequence length="372" mass="40822">MAPRPTVSARALARQVHLWLGLSIGVLFAILGLTGSILVFYTTLDDALHPEISLSGAAPPPCWEHVLQTARTTYPDKKGPWRFEVTGRGGDIPARYYAPPERAGRAFAPMMVWFSADGARVLRKDYWGEYAVTWIYDLHHRLLVGEVGARILGWSGIAMLVLLLSGLVAWWPRPGTLGKALRIKRNASPIRRLYDAHKLVGLASMGLLVLLTATGVLLAMPKDCLMMLRPVLGSASPSPKIAQSVAFRPEARISVDRAVAIAHGALPCADLVWIETPAVDHGTYRLRMRQNGDPSPRFPHSFVWVSPDSGRVLAITDARQANPHDRVLNWIHPLHDGSAGGLPGRVLALIVGLAPGQLLLVGVVRWRRRQQR</sequence>
<accession>A0ABM6TIW7</accession>
<evidence type="ECO:0000313" key="2">
    <source>
        <dbReference type="EMBL" id="AVQ03146.1"/>
    </source>
</evidence>
<name>A0ABM6TIW7_9CAUL</name>
<organism evidence="2 3">
    <name type="scientific">Caulobacter segnis</name>
    <dbReference type="NCBI Taxonomy" id="88688"/>
    <lineage>
        <taxon>Bacteria</taxon>
        <taxon>Pseudomonadati</taxon>
        <taxon>Pseudomonadota</taxon>
        <taxon>Alphaproteobacteria</taxon>
        <taxon>Caulobacterales</taxon>
        <taxon>Caulobacteraceae</taxon>
        <taxon>Caulobacter</taxon>
    </lineage>
</organism>
<dbReference type="EMBL" id="CP027850">
    <property type="protein sequence ID" value="AVQ03146.1"/>
    <property type="molecule type" value="Genomic_DNA"/>
</dbReference>
<evidence type="ECO:0000256" key="1">
    <source>
        <dbReference type="SAM" id="Phobius"/>
    </source>
</evidence>
<gene>
    <name evidence="2" type="ORF">B7G68_15610</name>
</gene>
<feature type="transmembrane region" description="Helical" evidence="1">
    <location>
        <begin position="151"/>
        <end position="172"/>
    </location>
</feature>
<dbReference type="Pfam" id="PF03929">
    <property type="entry name" value="PepSY_TM"/>
    <property type="match status" value="1"/>
</dbReference>
<keyword evidence="3" id="KW-1185">Reference proteome</keyword>
<feature type="transmembrane region" description="Helical" evidence="1">
    <location>
        <begin position="346"/>
        <end position="366"/>
    </location>
</feature>
<dbReference type="InterPro" id="IPR005625">
    <property type="entry name" value="PepSY-ass_TM"/>
</dbReference>
<keyword evidence="1" id="KW-0472">Membrane</keyword>
<keyword evidence="1" id="KW-1133">Transmembrane helix</keyword>
<dbReference type="RefSeq" id="WP_013080137.1">
    <property type="nucleotide sequence ID" value="NZ_CP027850.1"/>
</dbReference>
<dbReference type="PANTHER" id="PTHR34219:SF3">
    <property type="entry name" value="BLL7967 PROTEIN"/>
    <property type="match status" value="1"/>
</dbReference>
<feature type="transmembrane region" description="Helical" evidence="1">
    <location>
        <begin position="18"/>
        <end position="41"/>
    </location>
</feature>
<proteinExistence type="predicted"/>
<keyword evidence="1" id="KW-0812">Transmembrane</keyword>
<dbReference type="PANTHER" id="PTHR34219">
    <property type="entry name" value="IRON-REGULATED INNER MEMBRANE PROTEIN-RELATED"/>
    <property type="match status" value="1"/>
</dbReference>
<evidence type="ECO:0000313" key="3">
    <source>
        <dbReference type="Proteomes" id="UP000240527"/>
    </source>
</evidence>
<feature type="transmembrane region" description="Helical" evidence="1">
    <location>
        <begin position="199"/>
        <end position="220"/>
    </location>
</feature>